<evidence type="ECO:0000256" key="6">
    <source>
        <dbReference type="ARBA" id="ARBA00022679"/>
    </source>
</evidence>
<comment type="catalytic activity">
    <reaction evidence="14">
        <text>L-seryl-[protein] + ATP = O-phospho-L-seryl-[protein] + ADP + H(+)</text>
        <dbReference type="Rhea" id="RHEA:17989"/>
        <dbReference type="Rhea" id="RHEA-COMP:9863"/>
        <dbReference type="Rhea" id="RHEA-COMP:11604"/>
        <dbReference type="ChEBI" id="CHEBI:15378"/>
        <dbReference type="ChEBI" id="CHEBI:29999"/>
        <dbReference type="ChEBI" id="CHEBI:30616"/>
        <dbReference type="ChEBI" id="CHEBI:83421"/>
        <dbReference type="ChEBI" id="CHEBI:456216"/>
        <dbReference type="EC" id="2.7.11.1"/>
    </reaction>
</comment>
<evidence type="ECO:0000256" key="8">
    <source>
        <dbReference type="ARBA" id="ARBA00022741"/>
    </source>
</evidence>
<reference evidence="19 20" key="1">
    <citation type="journal article" date="2020" name="Nature">
        <title>Six reference-quality genomes reveal evolution of bat adaptations.</title>
        <authorList>
            <person name="Jebb D."/>
            <person name="Huang Z."/>
            <person name="Pippel M."/>
            <person name="Hughes G.M."/>
            <person name="Lavrichenko K."/>
            <person name="Devanna P."/>
            <person name="Winkler S."/>
            <person name="Jermiin L.S."/>
            <person name="Skirmuntt E.C."/>
            <person name="Katzourakis A."/>
            <person name="Burkitt-Gray L."/>
            <person name="Ray D.A."/>
            <person name="Sullivan K.A.M."/>
            <person name="Roscito J.G."/>
            <person name="Kirilenko B.M."/>
            <person name="Davalos L.M."/>
            <person name="Corthals A.P."/>
            <person name="Power M.L."/>
            <person name="Jones G."/>
            <person name="Ransome R.D."/>
            <person name="Dechmann D.K.N."/>
            <person name="Locatelli A.G."/>
            <person name="Puechmaille S.J."/>
            <person name="Fedrigo O."/>
            <person name="Jarvis E.D."/>
            <person name="Hiller M."/>
            <person name="Vernes S.C."/>
            <person name="Myers E.W."/>
            <person name="Teeling E.C."/>
        </authorList>
    </citation>
    <scope>NUCLEOTIDE SEQUENCE [LARGE SCALE GENOMIC DNA]</scope>
    <source>
        <strain evidence="19">MRouAeg1</strain>
        <tissue evidence="19">Muscle</tissue>
    </source>
</reference>
<dbReference type="SMART" id="SM00220">
    <property type="entry name" value="S_TKc"/>
    <property type="match status" value="1"/>
</dbReference>
<feature type="region of interest" description="Disordered" evidence="16">
    <location>
        <begin position="435"/>
        <end position="521"/>
    </location>
</feature>
<evidence type="ECO:0000256" key="15">
    <source>
        <dbReference type="PROSITE-ProRule" id="PRU10141"/>
    </source>
</evidence>
<sequence length="604" mass="65680">MDVADPQQLGMFTEGELMSVGMDTFIHRIDSTEVIYQPRRKRAKLIGKYLMGDLLGEGSYGKVKEVLDSETLCRRAVKILKKKKLRRIPNGEANVKKEIQLLRRLRHKNVIQLVDVLCNEEKQKMYMVMEYCVCGMQEMLDSVPEKRFPVCQAHGYFRQLVDGLEYLHGQGIVHKDIKPGNLLLTTSGTLKISDLGVAEALHPFAEDDTCRTSQGSPAFQPPEIANGLDTFSGFKVDIWSAGVTLPVPVRGRQHLQAVREHREGGLHHPGRLRAPAVRPAERDAGVRAGQEVLHTADQAAQLVPEEAPAGRGPGAHPAERRLQGPVARHDGGALPGGPARLRRGRGRGPLRHRGRRHLHSGLHGARTGSRRGDWPERTEPGPAQGCVRERHRAGPAERQIEGGAPGQRRLQPRPQGLLHQQQDPQAVGLQAAVRVASAGAPSPSAAARCPGPGPPQSSGRQRAQEGCGHASAPPRPRPPGISGGLWLTDSRDWGPAPPPRTVGSGHNLPLTSQSCAEPLRPGRGRSARPACTFRWDCWLTRLLCTSPRLAPPTPSDVFDKPQPPGGVDGPAHPDACPAPMGAGQLPCFCCLVGSFPFFFFFKKK</sequence>
<dbReference type="EC" id="2.7.11.1" evidence="4"/>
<evidence type="ECO:0000256" key="9">
    <source>
        <dbReference type="ARBA" id="ARBA00022777"/>
    </source>
</evidence>
<comment type="caution">
    <text evidence="19">The sequence shown here is derived from an EMBL/GenBank/DDBJ whole genome shotgun (WGS) entry which is preliminary data.</text>
</comment>
<feature type="domain" description="Protein kinase" evidence="18">
    <location>
        <begin position="49"/>
        <end position="319"/>
    </location>
</feature>
<keyword evidence="10 15" id="KW-0067">ATP-binding</keyword>
<evidence type="ECO:0000256" key="3">
    <source>
        <dbReference type="ARBA" id="ARBA00009985"/>
    </source>
</evidence>
<evidence type="ECO:0000256" key="5">
    <source>
        <dbReference type="ARBA" id="ARBA00022527"/>
    </source>
</evidence>
<evidence type="ECO:0000256" key="12">
    <source>
        <dbReference type="ARBA" id="ARBA00023211"/>
    </source>
</evidence>
<dbReference type="Proteomes" id="UP000593571">
    <property type="component" value="Unassembled WGS sequence"/>
</dbReference>
<keyword evidence="17" id="KW-1133">Transmembrane helix</keyword>
<keyword evidence="12" id="KW-0464">Manganese</keyword>
<gene>
    <name evidence="19" type="ORF">HJG63_018601</name>
</gene>
<dbReference type="Gene3D" id="3.30.200.20">
    <property type="entry name" value="Phosphorylase Kinase, domain 1"/>
    <property type="match status" value="1"/>
</dbReference>
<comment type="cofactor">
    <cofactor evidence="2">
        <name>Mg(2+)</name>
        <dbReference type="ChEBI" id="CHEBI:18420"/>
    </cofactor>
</comment>
<keyword evidence="11" id="KW-0460">Magnesium</keyword>
<feature type="compositionally biased region" description="Basic and acidic residues" evidence="16">
    <location>
        <begin position="370"/>
        <end position="379"/>
    </location>
</feature>
<feature type="transmembrane region" description="Helical" evidence="17">
    <location>
        <begin position="583"/>
        <end position="601"/>
    </location>
</feature>
<dbReference type="InterPro" id="IPR008271">
    <property type="entry name" value="Ser/Thr_kinase_AS"/>
</dbReference>
<dbReference type="InterPro" id="IPR017441">
    <property type="entry name" value="Protein_kinase_ATP_BS"/>
</dbReference>
<evidence type="ECO:0000259" key="18">
    <source>
        <dbReference type="PROSITE" id="PS50011"/>
    </source>
</evidence>
<dbReference type="GO" id="GO:0004674">
    <property type="term" value="F:protein serine/threonine kinase activity"/>
    <property type="evidence" value="ECO:0007669"/>
    <property type="project" value="UniProtKB-KW"/>
</dbReference>
<keyword evidence="20" id="KW-1185">Reference proteome</keyword>
<dbReference type="GO" id="GO:0005737">
    <property type="term" value="C:cytoplasm"/>
    <property type="evidence" value="ECO:0007669"/>
    <property type="project" value="TreeGrafter"/>
</dbReference>
<keyword evidence="7" id="KW-0479">Metal-binding</keyword>
<evidence type="ECO:0000256" key="13">
    <source>
        <dbReference type="ARBA" id="ARBA00047899"/>
    </source>
</evidence>
<keyword evidence="5" id="KW-0723">Serine/threonine-protein kinase</keyword>
<dbReference type="EMBL" id="JACASE010000016">
    <property type="protein sequence ID" value="KAF6402593.1"/>
    <property type="molecule type" value="Genomic_DNA"/>
</dbReference>
<dbReference type="GO" id="GO:0035556">
    <property type="term" value="P:intracellular signal transduction"/>
    <property type="evidence" value="ECO:0007669"/>
    <property type="project" value="TreeGrafter"/>
</dbReference>
<evidence type="ECO:0000256" key="16">
    <source>
        <dbReference type="SAM" id="MobiDB-lite"/>
    </source>
</evidence>
<dbReference type="GO" id="GO:0046872">
    <property type="term" value="F:metal ion binding"/>
    <property type="evidence" value="ECO:0007669"/>
    <property type="project" value="UniProtKB-KW"/>
</dbReference>
<feature type="compositionally biased region" description="Basic residues" evidence="16">
    <location>
        <begin position="340"/>
        <end position="360"/>
    </location>
</feature>
<feature type="compositionally biased region" description="Low complexity" evidence="16">
    <location>
        <begin position="435"/>
        <end position="461"/>
    </location>
</feature>
<evidence type="ECO:0000313" key="20">
    <source>
        <dbReference type="Proteomes" id="UP000593571"/>
    </source>
</evidence>
<dbReference type="PROSITE" id="PS50011">
    <property type="entry name" value="PROTEIN_KINASE_DOM"/>
    <property type="match status" value="1"/>
</dbReference>
<keyword evidence="17" id="KW-0812">Transmembrane</keyword>
<evidence type="ECO:0000256" key="7">
    <source>
        <dbReference type="ARBA" id="ARBA00022723"/>
    </source>
</evidence>
<keyword evidence="8 15" id="KW-0547">Nucleotide-binding</keyword>
<dbReference type="AlphaFoldDB" id="A0A7J8BUS5"/>
<evidence type="ECO:0000256" key="17">
    <source>
        <dbReference type="SAM" id="Phobius"/>
    </source>
</evidence>
<dbReference type="PANTHER" id="PTHR24346:SF94">
    <property type="entry name" value="NON-SPECIFIC SERINE_THREONINE PROTEIN KINASE"/>
    <property type="match status" value="1"/>
</dbReference>
<dbReference type="FunFam" id="3.30.200.20:FF:000235">
    <property type="entry name" value="serine/threonine-protein kinase STK11"/>
    <property type="match status" value="1"/>
</dbReference>
<evidence type="ECO:0000256" key="4">
    <source>
        <dbReference type="ARBA" id="ARBA00012513"/>
    </source>
</evidence>
<comment type="cofactor">
    <cofactor evidence="1">
        <name>Mn(2+)</name>
        <dbReference type="ChEBI" id="CHEBI:29035"/>
    </cofactor>
</comment>
<evidence type="ECO:0000256" key="14">
    <source>
        <dbReference type="ARBA" id="ARBA00048679"/>
    </source>
</evidence>
<dbReference type="Pfam" id="PF00069">
    <property type="entry name" value="Pkinase"/>
    <property type="match status" value="1"/>
</dbReference>
<name>A0A7J8BUS5_ROUAE</name>
<feature type="region of interest" description="Disordered" evidence="16">
    <location>
        <begin position="261"/>
        <end position="285"/>
    </location>
</feature>
<keyword evidence="6" id="KW-0808">Transferase</keyword>
<feature type="binding site" evidence="15">
    <location>
        <position position="78"/>
    </location>
    <ligand>
        <name>ATP</name>
        <dbReference type="ChEBI" id="CHEBI:30616"/>
    </ligand>
</feature>
<feature type="region of interest" description="Disordered" evidence="16">
    <location>
        <begin position="324"/>
        <end position="411"/>
    </location>
</feature>
<evidence type="ECO:0000313" key="19">
    <source>
        <dbReference type="EMBL" id="KAF6402593.1"/>
    </source>
</evidence>
<evidence type="ECO:0000256" key="11">
    <source>
        <dbReference type="ARBA" id="ARBA00022842"/>
    </source>
</evidence>
<dbReference type="InterPro" id="IPR011009">
    <property type="entry name" value="Kinase-like_dom_sf"/>
</dbReference>
<dbReference type="PROSITE" id="PS00108">
    <property type="entry name" value="PROTEIN_KINASE_ST"/>
    <property type="match status" value="1"/>
</dbReference>
<dbReference type="GO" id="GO:0005524">
    <property type="term" value="F:ATP binding"/>
    <property type="evidence" value="ECO:0007669"/>
    <property type="project" value="UniProtKB-UniRule"/>
</dbReference>
<comment type="similarity">
    <text evidence="3">Belongs to the protein kinase superfamily. CAMK Ser/Thr protein kinase family. LKB1 subfamily.</text>
</comment>
<feature type="region of interest" description="Disordered" evidence="16">
    <location>
        <begin position="552"/>
        <end position="572"/>
    </location>
</feature>
<dbReference type="PANTHER" id="PTHR24346">
    <property type="entry name" value="MAP/MICROTUBULE AFFINITY-REGULATING KINASE"/>
    <property type="match status" value="1"/>
</dbReference>
<protein>
    <recommendedName>
        <fullName evidence="4">non-specific serine/threonine protein kinase</fullName>
        <ecNumber evidence="4">2.7.11.1</ecNumber>
    </recommendedName>
</protein>
<proteinExistence type="inferred from homology"/>
<evidence type="ECO:0000256" key="10">
    <source>
        <dbReference type="ARBA" id="ARBA00022840"/>
    </source>
</evidence>
<dbReference type="InterPro" id="IPR000719">
    <property type="entry name" value="Prot_kinase_dom"/>
</dbReference>
<comment type="catalytic activity">
    <reaction evidence="13">
        <text>L-threonyl-[protein] + ATP = O-phospho-L-threonyl-[protein] + ADP + H(+)</text>
        <dbReference type="Rhea" id="RHEA:46608"/>
        <dbReference type="Rhea" id="RHEA-COMP:11060"/>
        <dbReference type="Rhea" id="RHEA-COMP:11605"/>
        <dbReference type="ChEBI" id="CHEBI:15378"/>
        <dbReference type="ChEBI" id="CHEBI:30013"/>
        <dbReference type="ChEBI" id="CHEBI:30616"/>
        <dbReference type="ChEBI" id="CHEBI:61977"/>
        <dbReference type="ChEBI" id="CHEBI:456216"/>
        <dbReference type="EC" id="2.7.11.1"/>
    </reaction>
</comment>
<dbReference type="PROSITE" id="PS00107">
    <property type="entry name" value="PROTEIN_KINASE_ATP"/>
    <property type="match status" value="1"/>
</dbReference>
<keyword evidence="17" id="KW-0472">Membrane</keyword>
<dbReference type="SUPFAM" id="SSF56112">
    <property type="entry name" value="Protein kinase-like (PK-like)"/>
    <property type="match status" value="1"/>
</dbReference>
<dbReference type="Gene3D" id="1.10.510.10">
    <property type="entry name" value="Transferase(Phosphotransferase) domain 1"/>
    <property type="match status" value="1"/>
</dbReference>
<organism evidence="19 20">
    <name type="scientific">Rousettus aegyptiacus</name>
    <name type="common">Egyptian fruit bat</name>
    <name type="synonym">Pteropus aegyptiacus</name>
    <dbReference type="NCBI Taxonomy" id="9407"/>
    <lineage>
        <taxon>Eukaryota</taxon>
        <taxon>Metazoa</taxon>
        <taxon>Chordata</taxon>
        <taxon>Craniata</taxon>
        <taxon>Vertebrata</taxon>
        <taxon>Euteleostomi</taxon>
        <taxon>Mammalia</taxon>
        <taxon>Eutheria</taxon>
        <taxon>Laurasiatheria</taxon>
        <taxon>Chiroptera</taxon>
        <taxon>Yinpterochiroptera</taxon>
        <taxon>Pteropodoidea</taxon>
        <taxon>Pteropodidae</taxon>
        <taxon>Rousettinae</taxon>
        <taxon>Rousettus</taxon>
    </lineage>
</organism>
<evidence type="ECO:0000256" key="2">
    <source>
        <dbReference type="ARBA" id="ARBA00001946"/>
    </source>
</evidence>
<evidence type="ECO:0000256" key="1">
    <source>
        <dbReference type="ARBA" id="ARBA00001936"/>
    </source>
</evidence>
<keyword evidence="9 19" id="KW-0418">Kinase</keyword>
<accession>A0A7J8BUS5</accession>